<evidence type="ECO:0000313" key="2">
    <source>
        <dbReference type="EMBL" id="EED12354.1"/>
    </source>
</evidence>
<sequence length="96" mass="10559">MLTAGKRKGDNGYFIAPTIFLNFPDDNDVVTKEILGPLSPSSLSRLRKLLSEPTTPSLFSSFFTRDIFRALPIAKQHKSGTVTINCTSLPSPRYGV</sequence>
<dbReference type="RefSeq" id="XP_002488008.1">
    <property type="nucleotide sequence ID" value="XM_002487963.1"/>
</dbReference>
<name>B8MTA4_TALSN</name>
<organism evidence="2 3">
    <name type="scientific">Talaromyces stipitatus (strain ATCC 10500 / CBS 375.48 / QM 6759 / NRRL 1006)</name>
    <name type="common">Penicillium stipitatum</name>
    <dbReference type="NCBI Taxonomy" id="441959"/>
    <lineage>
        <taxon>Eukaryota</taxon>
        <taxon>Fungi</taxon>
        <taxon>Dikarya</taxon>
        <taxon>Ascomycota</taxon>
        <taxon>Pezizomycotina</taxon>
        <taxon>Eurotiomycetes</taxon>
        <taxon>Eurotiomycetidae</taxon>
        <taxon>Eurotiales</taxon>
        <taxon>Trichocomaceae</taxon>
        <taxon>Talaromyces</taxon>
        <taxon>Talaromyces sect. Talaromyces</taxon>
    </lineage>
</organism>
<reference evidence="3" key="1">
    <citation type="journal article" date="2015" name="Genome Announc.">
        <title>Genome sequence of the AIDS-associated pathogen Penicillium marneffei (ATCC18224) and its near taxonomic relative Talaromyces stipitatus (ATCC10500).</title>
        <authorList>
            <person name="Nierman W.C."/>
            <person name="Fedorova-Abrams N.D."/>
            <person name="Andrianopoulos A."/>
        </authorList>
    </citation>
    <scope>NUCLEOTIDE SEQUENCE [LARGE SCALE GENOMIC DNA]</scope>
    <source>
        <strain evidence="3">ATCC 10500 / CBS 375.48 / QM 6759 / NRRL 1006</strain>
    </source>
</reference>
<evidence type="ECO:0000313" key="3">
    <source>
        <dbReference type="Proteomes" id="UP000001745"/>
    </source>
</evidence>
<dbReference type="GeneID" id="8106834"/>
<dbReference type="InterPro" id="IPR016161">
    <property type="entry name" value="Ald_DH/histidinol_DH"/>
</dbReference>
<dbReference type="InterPro" id="IPR015590">
    <property type="entry name" value="Aldehyde_DH_dom"/>
</dbReference>
<feature type="domain" description="Aldehyde dehydrogenase" evidence="1">
    <location>
        <begin position="3"/>
        <end position="89"/>
    </location>
</feature>
<dbReference type="Pfam" id="PF00171">
    <property type="entry name" value="Aldedh"/>
    <property type="match status" value="1"/>
</dbReference>
<evidence type="ECO:0000259" key="1">
    <source>
        <dbReference type="Pfam" id="PF00171"/>
    </source>
</evidence>
<dbReference type="EMBL" id="EQ962660">
    <property type="protein sequence ID" value="EED12354.1"/>
    <property type="molecule type" value="Genomic_DNA"/>
</dbReference>
<gene>
    <name evidence="2" type="ORF">TSTA_004060</name>
</gene>
<dbReference type="GO" id="GO:0016620">
    <property type="term" value="F:oxidoreductase activity, acting on the aldehyde or oxo group of donors, NAD or NADP as acceptor"/>
    <property type="evidence" value="ECO:0007669"/>
    <property type="project" value="InterPro"/>
</dbReference>
<dbReference type="OrthoDB" id="310895at2759"/>
<dbReference type="AlphaFoldDB" id="B8MTA4"/>
<dbReference type="InterPro" id="IPR016163">
    <property type="entry name" value="Ald_DH_C"/>
</dbReference>
<dbReference type="STRING" id="441959.B8MTA4"/>
<accession>B8MTA4</accession>
<dbReference type="Proteomes" id="UP000001745">
    <property type="component" value="Unassembled WGS sequence"/>
</dbReference>
<keyword evidence="3" id="KW-1185">Reference proteome</keyword>
<proteinExistence type="predicted"/>
<dbReference type="Gene3D" id="3.40.309.10">
    <property type="entry name" value="Aldehyde Dehydrogenase, Chain A, domain 2"/>
    <property type="match status" value="1"/>
</dbReference>
<protein>
    <recommendedName>
        <fullName evidence="1">Aldehyde dehydrogenase domain-containing protein</fullName>
    </recommendedName>
</protein>
<dbReference type="VEuPathDB" id="FungiDB:TSTA_004060"/>
<dbReference type="PhylomeDB" id="B8MTA4"/>
<dbReference type="InParanoid" id="B8MTA4"/>
<dbReference type="HOGENOM" id="CLU_2361159_0_0_1"/>
<dbReference type="SUPFAM" id="SSF53720">
    <property type="entry name" value="ALDH-like"/>
    <property type="match status" value="1"/>
</dbReference>